<dbReference type="InterPro" id="IPR003010">
    <property type="entry name" value="C-N_Hydrolase"/>
</dbReference>
<evidence type="ECO:0000259" key="1">
    <source>
        <dbReference type="PROSITE" id="PS50263"/>
    </source>
</evidence>
<sequence>MSGEMVVGILQANLGGEPVENALKISSMVRNGFKRADIILTPEYSMANPFRFNDPRGFYEKSEAIGESRFLSILEKTARETGSLILTHFIEKTSTPPKTRSSSVLITPDGERRWVYSKIHLFNAYGFRESDFFEEGSQISVSLNVKGFAVRVAICYDLRFPELFRLYAWEGADVVLLHAGWVKGYLKEGQLDFLARARAHENTLYLVVSNQVGELFTGGSGLYSPLGYKIYDLGFSEKYVEVSIERDEIALARKLIPVVEQSRAKWSIREKRERVG</sequence>
<reference evidence="2" key="1">
    <citation type="journal article" date="2020" name="mSystems">
        <title>Genome- and Community-Level Interaction Insights into Carbon Utilization and Element Cycling Functions of Hydrothermarchaeota in Hydrothermal Sediment.</title>
        <authorList>
            <person name="Zhou Z."/>
            <person name="Liu Y."/>
            <person name="Xu W."/>
            <person name="Pan J."/>
            <person name="Luo Z.H."/>
            <person name="Li M."/>
        </authorList>
    </citation>
    <scope>NUCLEOTIDE SEQUENCE [LARGE SCALE GENOMIC DNA]</scope>
    <source>
        <strain evidence="2">SpSt-110</strain>
    </source>
</reference>
<dbReference type="SUPFAM" id="SSF56317">
    <property type="entry name" value="Carbon-nitrogen hydrolase"/>
    <property type="match status" value="1"/>
</dbReference>
<dbReference type="Pfam" id="PF00795">
    <property type="entry name" value="CN_hydrolase"/>
    <property type="match status" value="1"/>
</dbReference>
<evidence type="ECO:0000313" key="2">
    <source>
        <dbReference type="EMBL" id="HHP67699.1"/>
    </source>
</evidence>
<feature type="domain" description="CN hydrolase" evidence="1">
    <location>
        <begin position="5"/>
        <end position="246"/>
    </location>
</feature>
<comment type="caution">
    <text evidence="2">The sequence shown here is derived from an EMBL/GenBank/DDBJ whole genome shotgun (WGS) entry which is preliminary data.</text>
</comment>
<proteinExistence type="predicted"/>
<dbReference type="Gene3D" id="3.60.110.10">
    <property type="entry name" value="Carbon-nitrogen hydrolase"/>
    <property type="match status" value="1"/>
</dbReference>
<dbReference type="PROSITE" id="PS50263">
    <property type="entry name" value="CN_HYDROLASE"/>
    <property type="match status" value="1"/>
</dbReference>
<gene>
    <name evidence="2" type="ORF">ENM60_02745</name>
</gene>
<dbReference type="InterPro" id="IPR036526">
    <property type="entry name" value="C-N_Hydrolase_sf"/>
</dbReference>
<dbReference type="PANTHER" id="PTHR23088:SF27">
    <property type="entry name" value="DEAMINATED GLUTATHIONE AMIDASE"/>
    <property type="match status" value="1"/>
</dbReference>
<accession>A0A7J3XZ09</accession>
<name>A0A7J3XZ09_9CREN</name>
<protein>
    <submittedName>
        <fullName evidence="2">Nitrilase</fullName>
    </submittedName>
</protein>
<dbReference type="PANTHER" id="PTHR23088">
    <property type="entry name" value="NITRILASE-RELATED"/>
    <property type="match status" value="1"/>
</dbReference>
<dbReference type="EMBL" id="DRYK01000035">
    <property type="protein sequence ID" value="HHP67699.1"/>
    <property type="molecule type" value="Genomic_DNA"/>
</dbReference>
<dbReference type="AlphaFoldDB" id="A0A7J3XZ09"/>
<organism evidence="2">
    <name type="scientific">Thermogladius calderae</name>
    <dbReference type="NCBI Taxonomy" id="1200300"/>
    <lineage>
        <taxon>Archaea</taxon>
        <taxon>Thermoproteota</taxon>
        <taxon>Thermoprotei</taxon>
        <taxon>Desulfurococcales</taxon>
        <taxon>Desulfurococcaceae</taxon>
        <taxon>Thermogladius</taxon>
    </lineage>
</organism>